<evidence type="ECO:0000256" key="5">
    <source>
        <dbReference type="ARBA" id="ARBA00022971"/>
    </source>
</evidence>
<dbReference type="InterPro" id="IPR036286">
    <property type="entry name" value="LexA/Signal_pep-like_sf"/>
</dbReference>
<name>A0A117N269_RHILI</name>
<sequence>MNRRAAIRIAGAIAGFAAIAVAAWLGGYRINTTPSYPLGLWRIEALDRPVAVGDLVFICPPLTPAFELAFVRGYIRRGLCPGRLSPLIKTVVASEGQSVEIGDHVSVEGRPLAHSKVHRVDAEGRALVPWRGGTVAPGYVFLHSNFAGSFDSRYFGPIPAAGLLGRAVPVLTFTP</sequence>
<dbReference type="GO" id="GO:0006465">
    <property type="term" value="P:signal peptide processing"/>
    <property type="evidence" value="ECO:0007669"/>
    <property type="project" value="InterPro"/>
</dbReference>
<keyword evidence="4" id="KW-0574">Periplasm</keyword>
<keyword evidence="5" id="KW-0184">Conjugation</keyword>
<dbReference type="Pfam" id="PF10502">
    <property type="entry name" value="Peptidase_S26"/>
    <property type="match status" value="1"/>
</dbReference>
<comment type="similarity">
    <text evidence="2">Belongs to the peptidase S26C family.</text>
</comment>
<dbReference type="NCBIfam" id="NF010412">
    <property type="entry name" value="PRK13838.1"/>
    <property type="match status" value="1"/>
</dbReference>
<dbReference type="NCBIfam" id="TIGR02771">
    <property type="entry name" value="TraF_Ti"/>
    <property type="match status" value="1"/>
</dbReference>
<accession>A0A117N269</accession>
<evidence type="ECO:0000313" key="8">
    <source>
        <dbReference type="Proteomes" id="UP000053176"/>
    </source>
</evidence>
<evidence type="ECO:0000256" key="3">
    <source>
        <dbReference type="ARBA" id="ARBA00022729"/>
    </source>
</evidence>
<keyword evidence="3" id="KW-0732">Signal</keyword>
<reference evidence="7 8" key="1">
    <citation type="submission" date="2015-12" db="EMBL/GenBank/DDBJ databases">
        <title>Draft genome sequence of Mesorhizobium sp. UFLA 01-765, a multitolerant efficient symbiont and plant-growth promoting strain isolated from Zn-mining soil using Leucaena leucocephala as a trap plant.</title>
        <authorList>
            <person name="Rangel W.M."/>
            <person name="Thijs S."/>
            <person name="Longatti S.M."/>
            <person name="Moreira F.M."/>
            <person name="Weyens N."/>
            <person name="Vangronsveld J."/>
            <person name="Van Hamme J.D."/>
            <person name="Bottos E.M."/>
            <person name="Rineau F."/>
        </authorList>
    </citation>
    <scope>NUCLEOTIDE SEQUENCE [LARGE SCALE GENOMIC DNA]</scope>
    <source>
        <strain evidence="7 8">UFLA 01-765</strain>
    </source>
</reference>
<dbReference type="GO" id="GO:0004252">
    <property type="term" value="F:serine-type endopeptidase activity"/>
    <property type="evidence" value="ECO:0007669"/>
    <property type="project" value="InterPro"/>
</dbReference>
<protein>
    <submittedName>
        <fullName evidence="7">Conjugal transfer protein TraF</fullName>
    </submittedName>
</protein>
<dbReference type="InterPro" id="IPR019533">
    <property type="entry name" value="Peptidase_S26"/>
</dbReference>
<dbReference type="Gene3D" id="2.10.109.10">
    <property type="entry name" value="Umud Fragment, subunit A"/>
    <property type="match status" value="1"/>
</dbReference>
<dbReference type="InterPro" id="IPR014139">
    <property type="entry name" value="Peptidase_S26C_TraF"/>
</dbReference>
<dbReference type="OrthoDB" id="5360818at2"/>
<evidence type="ECO:0000259" key="6">
    <source>
        <dbReference type="Pfam" id="PF10502"/>
    </source>
</evidence>
<comment type="subcellular location">
    <subcellularLocation>
        <location evidence="1">Periplasm</location>
    </subcellularLocation>
</comment>
<dbReference type="Proteomes" id="UP000053176">
    <property type="component" value="Unassembled WGS sequence"/>
</dbReference>
<evidence type="ECO:0000256" key="1">
    <source>
        <dbReference type="ARBA" id="ARBA00004418"/>
    </source>
</evidence>
<organism evidence="7 8">
    <name type="scientific">Rhizobium loti</name>
    <name type="common">Mesorhizobium loti</name>
    <dbReference type="NCBI Taxonomy" id="381"/>
    <lineage>
        <taxon>Bacteria</taxon>
        <taxon>Pseudomonadati</taxon>
        <taxon>Pseudomonadota</taxon>
        <taxon>Alphaproteobacteria</taxon>
        <taxon>Hyphomicrobiales</taxon>
        <taxon>Phyllobacteriaceae</taxon>
        <taxon>Mesorhizobium</taxon>
    </lineage>
</organism>
<proteinExistence type="inferred from homology"/>
<dbReference type="GO" id="GO:0042597">
    <property type="term" value="C:periplasmic space"/>
    <property type="evidence" value="ECO:0007669"/>
    <property type="project" value="UniProtKB-SubCell"/>
</dbReference>
<gene>
    <name evidence="7" type="ORF">AU467_31150</name>
</gene>
<dbReference type="EMBL" id="LPWA01000141">
    <property type="protein sequence ID" value="KUM24275.1"/>
    <property type="molecule type" value="Genomic_DNA"/>
</dbReference>
<evidence type="ECO:0000256" key="2">
    <source>
        <dbReference type="ARBA" id="ARBA00005849"/>
    </source>
</evidence>
<dbReference type="SUPFAM" id="SSF51306">
    <property type="entry name" value="LexA/Signal peptidase"/>
    <property type="match status" value="1"/>
</dbReference>
<evidence type="ECO:0000256" key="4">
    <source>
        <dbReference type="ARBA" id="ARBA00022764"/>
    </source>
</evidence>
<evidence type="ECO:0000313" key="7">
    <source>
        <dbReference type="EMBL" id="KUM24275.1"/>
    </source>
</evidence>
<comment type="caution">
    <text evidence="7">The sequence shown here is derived from an EMBL/GenBank/DDBJ whole genome shotgun (WGS) entry which is preliminary data.</text>
</comment>
<dbReference type="AlphaFoldDB" id="A0A117N269"/>
<feature type="domain" description="Peptidase S26" evidence="6">
    <location>
        <begin position="7"/>
        <end position="168"/>
    </location>
</feature>